<gene>
    <name evidence="2" type="ORF">RGQ29_018085</name>
</gene>
<keyword evidence="1" id="KW-0732">Signal</keyword>
<evidence type="ECO:0000313" key="2">
    <source>
        <dbReference type="EMBL" id="KAK4594261.1"/>
    </source>
</evidence>
<evidence type="ECO:0000313" key="3">
    <source>
        <dbReference type="Proteomes" id="UP001324115"/>
    </source>
</evidence>
<comment type="caution">
    <text evidence="2">The sequence shown here is derived from an EMBL/GenBank/DDBJ whole genome shotgun (WGS) entry which is preliminary data.</text>
</comment>
<dbReference type="InterPro" id="IPR038975">
    <property type="entry name" value="THNL"/>
</dbReference>
<keyword evidence="3" id="KW-1185">Reference proteome</keyword>
<evidence type="ECO:0008006" key="4">
    <source>
        <dbReference type="Google" id="ProtNLM"/>
    </source>
</evidence>
<accession>A0AAN7FPD2</accession>
<dbReference type="AlphaFoldDB" id="A0AAN7FPD2"/>
<dbReference type="PANTHER" id="PTHR36312:SF1">
    <property type="entry name" value="OS01G0594500 PROTEIN"/>
    <property type="match status" value="1"/>
</dbReference>
<dbReference type="Proteomes" id="UP001324115">
    <property type="component" value="Unassembled WGS sequence"/>
</dbReference>
<name>A0AAN7FPD2_QUERU</name>
<dbReference type="EMBL" id="JAXUIC010000004">
    <property type="protein sequence ID" value="KAK4594261.1"/>
    <property type="molecule type" value="Genomic_DNA"/>
</dbReference>
<proteinExistence type="predicted"/>
<evidence type="ECO:0000256" key="1">
    <source>
        <dbReference type="SAM" id="SignalP"/>
    </source>
</evidence>
<feature type="signal peptide" evidence="1">
    <location>
        <begin position="1"/>
        <end position="16"/>
    </location>
</feature>
<protein>
    <recommendedName>
        <fullName evidence="4">Thionin-like protein 2</fullName>
    </recommendedName>
</protein>
<dbReference type="PANTHER" id="PTHR36312">
    <property type="entry name" value="THIONIN-LIKE PROTEIN 1"/>
    <property type="match status" value="1"/>
</dbReference>
<organism evidence="2 3">
    <name type="scientific">Quercus rubra</name>
    <name type="common">Northern red oak</name>
    <name type="synonym">Quercus borealis</name>
    <dbReference type="NCBI Taxonomy" id="3512"/>
    <lineage>
        <taxon>Eukaryota</taxon>
        <taxon>Viridiplantae</taxon>
        <taxon>Streptophyta</taxon>
        <taxon>Embryophyta</taxon>
        <taxon>Tracheophyta</taxon>
        <taxon>Spermatophyta</taxon>
        <taxon>Magnoliopsida</taxon>
        <taxon>eudicotyledons</taxon>
        <taxon>Gunneridae</taxon>
        <taxon>Pentapetalae</taxon>
        <taxon>rosids</taxon>
        <taxon>fabids</taxon>
        <taxon>Fagales</taxon>
        <taxon>Fagaceae</taxon>
        <taxon>Quercus</taxon>
    </lineage>
</organism>
<feature type="chain" id="PRO_5042847194" description="Thionin-like protein 2" evidence="1">
    <location>
        <begin position="17"/>
        <end position="92"/>
    </location>
</feature>
<sequence length="92" mass="10159">MMLCLFLGMLVGKSTINFKDCYTGCLVLCLFQSKNVFTCGLKCIKDCIEPSSTTDFQYFCKLSCATSLCTNISTKENSNECVDSCSKPCTKN</sequence>
<reference evidence="2 3" key="1">
    <citation type="journal article" date="2023" name="G3 (Bethesda)">
        <title>A haplotype-resolved chromosome-scale genome for Quercus rubra L. provides insights into the genetics of adaptive traits for red oak species.</title>
        <authorList>
            <person name="Kapoor B."/>
            <person name="Jenkins J."/>
            <person name="Schmutz J."/>
            <person name="Zhebentyayeva T."/>
            <person name="Kuelheim C."/>
            <person name="Coggeshall M."/>
            <person name="Heim C."/>
            <person name="Lasky J.R."/>
            <person name="Leites L."/>
            <person name="Islam-Faridi N."/>
            <person name="Romero-Severson J."/>
            <person name="DeLeo V.L."/>
            <person name="Lucas S.M."/>
            <person name="Lazic D."/>
            <person name="Gailing O."/>
            <person name="Carlson J."/>
            <person name="Staton M."/>
        </authorList>
    </citation>
    <scope>NUCLEOTIDE SEQUENCE [LARGE SCALE GENOMIC DNA]</scope>
    <source>
        <strain evidence="2">Pseudo-F2</strain>
    </source>
</reference>